<reference evidence="2" key="1">
    <citation type="journal article" date="2020" name="Stud. Mycol.">
        <title>101 Dothideomycetes genomes: a test case for predicting lifestyles and emergence of pathogens.</title>
        <authorList>
            <person name="Haridas S."/>
            <person name="Albert R."/>
            <person name="Binder M."/>
            <person name="Bloem J."/>
            <person name="Labutti K."/>
            <person name="Salamov A."/>
            <person name="Andreopoulos B."/>
            <person name="Baker S."/>
            <person name="Barry K."/>
            <person name="Bills G."/>
            <person name="Bluhm B."/>
            <person name="Cannon C."/>
            <person name="Castanera R."/>
            <person name="Culley D."/>
            <person name="Daum C."/>
            <person name="Ezra D."/>
            <person name="Gonzalez J."/>
            <person name="Henrissat B."/>
            <person name="Kuo A."/>
            <person name="Liang C."/>
            <person name="Lipzen A."/>
            <person name="Lutzoni F."/>
            <person name="Magnuson J."/>
            <person name="Mondo S."/>
            <person name="Nolan M."/>
            <person name="Ohm R."/>
            <person name="Pangilinan J."/>
            <person name="Park H.-J."/>
            <person name="Ramirez L."/>
            <person name="Alfaro M."/>
            <person name="Sun H."/>
            <person name="Tritt A."/>
            <person name="Yoshinaga Y."/>
            <person name="Zwiers L.-H."/>
            <person name="Turgeon B."/>
            <person name="Goodwin S."/>
            <person name="Spatafora J."/>
            <person name="Crous P."/>
            <person name="Grigoriev I."/>
        </authorList>
    </citation>
    <scope>NUCLEOTIDE SEQUENCE</scope>
    <source>
        <strain evidence="2">CBS 175.79</strain>
    </source>
</reference>
<dbReference type="AlphaFoldDB" id="A0A6A5XB97"/>
<evidence type="ECO:0000313" key="3">
    <source>
        <dbReference type="Proteomes" id="UP000799778"/>
    </source>
</evidence>
<dbReference type="Proteomes" id="UP000799778">
    <property type="component" value="Unassembled WGS sequence"/>
</dbReference>
<dbReference type="EMBL" id="ML978077">
    <property type="protein sequence ID" value="KAF2010211.1"/>
    <property type="molecule type" value="Genomic_DNA"/>
</dbReference>
<evidence type="ECO:0000256" key="1">
    <source>
        <dbReference type="SAM" id="MobiDB-lite"/>
    </source>
</evidence>
<keyword evidence="3" id="KW-1185">Reference proteome</keyword>
<protein>
    <submittedName>
        <fullName evidence="2">Uncharacterized protein</fullName>
    </submittedName>
</protein>
<feature type="compositionally biased region" description="Low complexity" evidence="1">
    <location>
        <begin position="9"/>
        <end position="24"/>
    </location>
</feature>
<name>A0A6A5XB97_9PLEO</name>
<sequence>MNSHDLQGAAPSPTKPTSATKPSPNRNPSAKVLTADELLSTLSSLIPDHVSSFPEAASFTFREDEVTSTTELAVATRTTKSASHTVWVSVPYSSCLSYTCEGRSLKLKDFVNVNFRDEFAFVLEQVADDGKTAVKGRGRKKANEDNVVIGPWDDEMRALAMWVFVHCGKSQGFVDFGARGVDALVRVLKRVDVVEKKKDGVDQTTGPLKRPHDVEKDTEDINDIWEHIKSSLSNGDVEDILQEVISQTVIDAVQKIGVEQFVPVKRLFTDFLEGTQNHENDPVAKCSKTD</sequence>
<dbReference type="GeneID" id="54291973"/>
<dbReference type="RefSeq" id="XP_033378550.1">
    <property type="nucleotide sequence ID" value="XM_033534576.1"/>
</dbReference>
<feature type="region of interest" description="Disordered" evidence="1">
    <location>
        <begin position="1"/>
        <end position="29"/>
    </location>
</feature>
<evidence type="ECO:0000313" key="2">
    <source>
        <dbReference type="EMBL" id="KAF2010211.1"/>
    </source>
</evidence>
<organism evidence="2 3">
    <name type="scientific">Aaosphaeria arxii CBS 175.79</name>
    <dbReference type="NCBI Taxonomy" id="1450172"/>
    <lineage>
        <taxon>Eukaryota</taxon>
        <taxon>Fungi</taxon>
        <taxon>Dikarya</taxon>
        <taxon>Ascomycota</taxon>
        <taxon>Pezizomycotina</taxon>
        <taxon>Dothideomycetes</taxon>
        <taxon>Pleosporomycetidae</taxon>
        <taxon>Pleosporales</taxon>
        <taxon>Pleosporales incertae sedis</taxon>
        <taxon>Aaosphaeria</taxon>
    </lineage>
</organism>
<accession>A0A6A5XB97</accession>
<gene>
    <name evidence="2" type="ORF">BU24DRAFT_73111</name>
</gene>
<proteinExistence type="predicted"/>